<dbReference type="Pfam" id="PF01073">
    <property type="entry name" value="3Beta_HSD"/>
    <property type="match status" value="1"/>
</dbReference>
<name>A0A8H6S3H6_9AGAR</name>
<accession>A0A8H6S3H6</accession>
<dbReference type="InterPro" id="IPR036291">
    <property type="entry name" value="NAD(P)-bd_dom_sf"/>
</dbReference>
<evidence type="ECO:0000256" key="1">
    <source>
        <dbReference type="ARBA" id="ARBA00009219"/>
    </source>
</evidence>
<proteinExistence type="inferred from homology"/>
<protein>
    <submittedName>
        <fullName evidence="4">3Beta-HSD domain-containing protein</fullName>
    </submittedName>
</protein>
<dbReference type="InterPro" id="IPR002225">
    <property type="entry name" value="3Beta_OHSteriod_DH/Estase"/>
</dbReference>
<gene>
    <name evidence="4" type="ORF">MIND_01227500</name>
</gene>
<dbReference type="PANTHER" id="PTHR43245:SF51">
    <property type="entry name" value="SHORT CHAIN DEHYDROGENASE_REDUCTASE FAMILY 42E, MEMBER 2"/>
    <property type="match status" value="1"/>
</dbReference>
<dbReference type="GO" id="GO:0006694">
    <property type="term" value="P:steroid biosynthetic process"/>
    <property type="evidence" value="ECO:0007669"/>
    <property type="project" value="InterPro"/>
</dbReference>
<evidence type="ECO:0000256" key="2">
    <source>
        <dbReference type="ARBA" id="ARBA00023002"/>
    </source>
</evidence>
<dbReference type="Gene3D" id="3.40.50.720">
    <property type="entry name" value="NAD(P)-binding Rossmann-like Domain"/>
    <property type="match status" value="1"/>
</dbReference>
<dbReference type="InterPro" id="IPR050177">
    <property type="entry name" value="Lipid_A_modif_metabolic_enz"/>
</dbReference>
<sequence>MAPPESYLVIGGAGSLGEVVVQQLLARGESKVSIYDALPLAPEQHNRFGGFVQSFVGDLTAADNTFEAALVASEATCIIHCGMVVTPTSQAALYPAGPLPFFTPAQRKAQSDALRDLHRKINTDGMRRVFAAILQGGSTVTQMVYISQADIVFDGSHKPMLREADAQYPAKIWDDMLEPALLGERMVLSFNGVESLRTATIRPAAPYGPGRNIANSIRELQAKPGIATLQIGDNTNLVDRTYVDNIAHAAILAADRLSPVHPNHKATVGQAFFISDASPRPLWDFLRDIWSSVSSLPRGIPTHISKTPIYMAAGFVDMINNVRGKKTNAFKRMQFLCATRTYDISLAQSVLGYAPIVSYEEGIHKTAEWWLQQQLKLCQSRRVEPVQPPLYDPEENMYISEKSPFF</sequence>
<dbReference type="Proteomes" id="UP000636479">
    <property type="component" value="Unassembled WGS sequence"/>
</dbReference>
<dbReference type="GO" id="GO:0016616">
    <property type="term" value="F:oxidoreductase activity, acting on the CH-OH group of donors, NAD or NADP as acceptor"/>
    <property type="evidence" value="ECO:0007669"/>
    <property type="project" value="InterPro"/>
</dbReference>
<comment type="similarity">
    <text evidence="1">Belongs to the 3-beta-HSD family.</text>
</comment>
<keyword evidence="5" id="KW-1185">Reference proteome</keyword>
<dbReference type="SUPFAM" id="SSF51735">
    <property type="entry name" value="NAD(P)-binding Rossmann-fold domains"/>
    <property type="match status" value="1"/>
</dbReference>
<reference evidence="4" key="1">
    <citation type="submission" date="2020-05" db="EMBL/GenBank/DDBJ databases">
        <title>Mycena genomes resolve the evolution of fungal bioluminescence.</title>
        <authorList>
            <person name="Tsai I.J."/>
        </authorList>
    </citation>
    <scope>NUCLEOTIDE SEQUENCE</scope>
    <source>
        <strain evidence="4">171206Taipei</strain>
    </source>
</reference>
<keyword evidence="2" id="KW-0560">Oxidoreductase</keyword>
<feature type="domain" description="3-beta hydroxysteroid dehydrogenase/isomerase" evidence="3">
    <location>
        <begin position="112"/>
        <end position="293"/>
    </location>
</feature>
<comment type="caution">
    <text evidence="4">The sequence shown here is derived from an EMBL/GenBank/DDBJ whole genome shotgun (WGS) entry which is preliminary data.</text>
</comment>
<organism evidence="4 5">
    <name type="scientific">Mycena indigotica</name>
    <dbReference type="NCBI Taxonomy" id="2126181"/>
    <lineage>
        <taxon>Eukaryota</taxon>
        <taxon>Fungi</taxon>
        <taxon>Dikarya</taxon>
        <taxon>Basidiomycota</taxon>
        <taxon>Agaricomycotina</taxon>
        <taxon>Agaricomycetes</taxon>
        <taxon>Agaricomycetidae</taxon>
        <taxon>Agaricales</taxon>
        <taxon>Marasmiineae</taxon>
        <taxon>Mycenaceae</taxon>
        <taxon>Mycena</taxon>
    </lineage>
</organism>
<dbReference type="OrthoDB" id="10058185at2759"/>
<evidence type="ECO:0000259" key="3">
    <source>
        <dbReference type="Pfam" id="PF01073"/>
    </source>
</evidence>
<evidence type="ECO:0000313" key="5">
    <source>
        <dbReference type="Proteomes" id="UP000636479"/>
    </source>
</evidence>
<dbReference type="AlphaFoldDB" id="A0A8H6S3H6"/>
<dbReference type="RefSeq" id="XP_037214745.1">
    <property type="nucleotide sequence ID" value="XM_037368777.1"/>
</dbReference>
<evidence type="ECO:0000313" key="4">
    <source>
        <dbReference type="EMBL" id="KAF7292018.1"/>
    </source>
</evidence>
<dbReference type="EMBL" id="JACAZF010000012">
    <property type="protein sequence ID" value="KAF7292018.1"/>
    <property type="molecule type" value="Genomic_DNA"/>
</dbReference>
<dbReference type="PANTHER" id="PTHR43245">
    <property type="entry name" value="BIFUNCTIONAL POLYMYXIN RESISTANCE PROTEIN ARNA"/>
    <property type="match status" value="1"/>
</dbReference>
<dbReference type="GeneID" id="59351293"/>